<dbReference type="PANTHER" id="PTHR34220:SF9">
    <property type="entry name" value="SIGNAL TRANSDUCTION HISTIDINE KINASE INTERNAL REGION DOMAIN-CONTAINING PROTEIN"/>
    <property type="match status" value="1"/>
</dbReference>
<sequence length="406" mass="45009">MLQKYPIDKSLPAEISTAASQLLQYQRRPVFSWSWWWRRLLYFGPIAVIFAISDGNSHGMFARDAMQGLLVAWHYAVEALVFVGGGTLLATGIRHLATRERLEGLLLIAAVIAGFFLWDAADHWADNYHHRLMCAINGGECEPVHKPIDSTLLGAVMQLSVPAGFYFLFGGGVALISYGRERRGWAELQRRREREGLELRAKEADARLAILQAQVEPHFLFNTLASLRSLVRTEPERAEATIDALVTHLRATLPRIREGAVEPQSTLAQQLDICRSYLEVMRVRMGTRLRYEINSPEAISDKPFPPLMLLLLVENAIKHGVEPDPGAHAVVVDAQALSLDGRHFLQVTVTDDGAGLREGLSAGVGLANVRAQLSLRYGADGVLDLRNAEIRGSVATLRIPLESKRT</sequence>
<evidence type="ECO:0000256" key="1">
    <source>
        <dbReference type="SAM" id="Phobius"/>
    </source>
</evidence>
<keyword evidence="5" id="KW-1185">Reference proteome</keyword>
<dbReference type="GO" id="GO:0000155">
    <property type="term" value="F:phosphorelay sensor kinase activity"/>
    <property type="evidence" value="ECO:0007669"/>
    <property type="project" value="InterPro"/>
</dbReference>
<keyword evidence="1" id="KW-0812">Transmembrane</keyword>
<dbReference type="InterPro" id="IPR003594">
    <property type="entry name" value="HATPase_dom"/>
</dbReference>
<feature type="domain" description="Signal transduction histidine kinase internal region" evidence="3">
    <location>
        <begin position="206"/>
        <end position="289"/>
    </location>
</feature>
<dbReference type="EMBL" id="JACHHZ010000004">
    <property type="protein sequence ID" value="MBB6094808.1"/>
    <property type="molecule type" value="Genomic_DNA"/>
</dbReference>
<feature type="transmembrane region" description="Helical" evidence="1">
    <location>
        <begin position="102"/>
        <end position="121"/>
    </location>
</feature>
<evidence type="ECO:0000313" key="4">
    <source>
        <dbReference type="EMBL" id="MBB6094808.1"/>
    </source>
</evidence>
<feature type="transmembrane region" description="Helical" evidence="1">
    <location>
        <begin position="35"/>
        <end position="52"/>
    </location>
</feature>
<dbReference type="RefSeq" id="WP_184334207.1">
    <property type="nucleotide sequence ID" value="NZ_JACHHZ010000004.1"/>
</dbReference>
<proteinExistence type="predicted"/>
<name>A0A841HRV9_9GAMM</name>
<evidence type="ECO:0000259" key="3">
    <source>
        <dbReference type="Pfam" id="PF06580"/>
    </source>
</evidence>
<evidence type="ECO:0008006" key="6">
    <source>
        <dbReference type="Google" id="ProtNLM"/>
    </source>
</evidence>
<keyword evidence="1" id="KW-1133">Transmembrane helix</keyword>
<organism evidence="4 5">
    <name type="scientific">Povalibacter uvarum</name>
    <dbReference type="NCBI Taxonomy" id="732238"/>
    <lineage>
        <taxon>Bacteria</taxon>
        <taxon>Pseudomonadati</taxon>
        <taxon>Pseudomonadota</taxon>
        <taxon>Gammaproteobacteria</taxon>
        <taxon>Steroidobacterales</taxon>
        <taxon>Steroidobacteraceae</taxon>
        <taxon>Povalibacter</taxon>
    </lineage>
</organism>
<dbReference type="Proteomes" id="UP000588068">
    <property type="component" value="Unassembled WGS sequence"/>
</dbReference>
<feature type="domain" description="Histidine kinase/HSP90-like ATPase" evidence="2">
    <location>
        <begin position="308"/>
        <end position="402"/>
    </location>
</feature>
<dbReference type="GO" id="GO:0016020">
    <property type="term" value="C:membrane"/>
    <property type="evidence" value="ECO:0007669"/>
    <property type="project" value="InterPro"/>
</dbReference>
<dbReference type="PANTHER" id="PTHR34220">
    <property type="entry name" value="SENSOR HISTIDINE KINASE YPDA"/>
    <property type="match status" value="1"/>
</dbReference>
<evidence type="ECO:0000259" key="2">
    <source>
        <dbReference type="Pfam" id="PF02518"/>
    </source>
</evidence>
<evidence type="ECO:0000313" key="5">
    <source>
        <dbReference type="Proteomes" id="UP000588068"/>
    </source>
</evidence>
<protein>
    <recommendedName>
        <fullName evidence="6">Histidine kinase</fullName>
    </recommendedName>
</protein>
<dbReference type="AlphaFoldDB" id="A0A841HRV9"/>
<comment type="caution">
    <text evidence="4">The sequence shown here is derived from an EMBL/GenBank/DDBJ whole genome shotgun (WGS) entry which is preliminary data.</text>
</comment>
<dbReference type="InterPro" id="IPR036890">
    <property type="entry name" value="HATPase_C_sf"/>
</dbReference>
<feature type="transmembrane region" description="Helical" evidence="1">
    <location>
        <begin position="72"/>
        <end position="90"/>
    </location>
</feature>
<dbReference type="InterPro" id="IPR050640">
    <property type="entry name" value="Bact_2-comp_sensor_kinase"/>
</dbReference>
<dbReference type="SUPFAM" id="SSF55874">
    <property type="entry name" value="ATPase domain of HSP90 chaperone/DNA topoisomerase II/histidine kinase"/>
    <property type="match status" value="1"/>
</dbReference>
<dbReference type="InterPro" id="IPR010559">
    <property type="entry name" value="Sig_transdc_His_kin_internal"/>
</dbReference>
<dbReference type="Pfam" id="PF02518">
    <property type="entry name" value="HATPase_c"/>
    <property type="match status" value="1"/>
</dbReference>
<feature type="transmembrane region" description="Helical" evidence="1">
    <location>
        <begin position="159"/>
        <end position="178"/>
    </location>
</feature>
<accession>A0A841HRV9</accession>
<dbReference type="Pfam" id="PF06580">
    <property type="entry name" value="His_kinase"/>
    <property type="match status" value="1"/>
</dbReference>
<gene>
    <name evidence="4" type="ORF">HNQ60_003695</name>
</gene>
<keyword evidence="1" id="KW-0472">Membrane</keyword>
<reference evidence="4 5" key="1">
    <citation type="submission" date="2020-08" db="EMBL/GenBank/DDBJ databases">
        <title>Genomic Encyclopedia of Type Strains, Phase IV (KMG-IV): sequencing the most valuable type-strain genomes for metagenomic binning, comparative biology and taxonomic classification.</title>
        <authorList>
            <person name="Goeker M."/>
        </authorList>
    </citation>
    <scope>NUCLEOTIDE SEQUENCE [LARGE SCALE GENOMIC DNA]</scope>
    <source>
        <strain evidence="4 5">DSM 26723</strain>
    </source>
</reference>
<dbReference type="Gene3D" id="3.30.565.10">
    <property type="entry name" value="Histidine kinase-like ATPase, C-terminal domain"/>
    <property type="match status" value="1"/>
</dbReference>